<accession>A0ABQ9JXN6</accession>
<dbReference type="EMBL" id="JAPWTJ010000110">
    <property type="protein sequence ID" value="KAJ8982724.1"/>
    <property type="molecule type" value="Genomic_DNA"/>
</dbReference>
<dbReference type="Proteomes" id="UP001162164">
    <property type="component" value="Unassembled WGS sequence"/>
</dbReference>
<reference evidence="1" key="1">
    <citation type="journal article" date="2023" name="Insect Mol. Biol.">
        <title>Genome sequencing provides insights into the evolution of gene families encoding plant cell wall-degrading enzymes in longhorned beetles.</title>
        <authorList>
            <person name="Shin N.R."/>
            <person name="Okamura Y."/>
            <person name="Kirsch R."/>
            <person name="Pauchet Y."/>
        </authorList>
    </citation>
    <scope>NUCLEOTIDE SEQUENCE</scope>
    <source>
        <strain evidence="1">MMC_N1</strain>
    </source>
</reference>
<evidence type="ECO:0000313" key="2">
    <source>
        <dbReference type="Proteomes" id="UP001162164"/>
    </source>
</evidence>
<proteinExistence type="predicted"/>
<protein>
    <submittedName>
        <fullName evidence="1">Uncharacterized protein</fullName>
    </submittedName>
</protein>
<gene>
    <name evidence="1" type="ORF">NQ317_019515</name>
</gene>
<sequence>MLFNGAKMVNFKKICDLGVGPSVDSAPFSSTVTTYLSLTSQQEPSGTYLLRGAVPIRRQSSVASWDYVNLNSLEN</sequence>
<comment type="caution">
    <text evidence="1">The sequence shown here is derived from an EMBL/GenBank/DDBJ whole genome shotgun (WGS) entry which is preliminary data.</text>
</comment>
<keyword evidence="2" id="KW-1185">Reference proteome</keyword>
<evidence type="ECO:0000313" key="1">
    <source>
        <dbReference type="EMBL" id="KAJ8982724.1"/>
    </source>
</evidence>
<organism evidence="1 2">
    <name type="scientific">Molorchus minor</name>
    <dbReference type="NCBI Taxonomy" id="1323400"/>
    <lineage>
        <taxon>Eukaryota</taxon>
        <taxon>Metazoa</taxon>
        <taxon>Ecdysozoa</taxon>
        <taxon>Arthropoda</taxon>
        <taxon>Hexapoda</taxon>
        <taxon>Insecta</taxon>
        <taxon>Pterygota</taxon>
        <taxon>Neoptera</taxon>
        <taxon>Endopterygota</taxon>
        <taxon>Coleoptera</taxon>
        <taxon>Polyphaga</taxon>
        <taxon>Cucujiformia</taxon>
        <taxon>Chrysomeloidea</taxon>
        <taxon>Cerambycidae</taxon>
        <taxon>Lamiinae</taxon>
        <taxon>Monochamini</taxon>
        <taxon>Molorchus</taxon>
    </lineage>
</organism>
<name>A0ABQ9JXN6_9CUCU</name>